<feature type="domain" description="PLD phosphodiesterase" evidence="2">
    <location>
        <begin position="155"/>
        <end position="182"/>
    </location>
</feature>
<dbReference type="InterPro" id="IPR025202">
    <property type="entry name" value="PLD-like_dom"/>
</dbReference>
<evidence type="ECO:0000313" key="4">
    <source>
        <dbReference type="Proteomes" id="UP001501166"/>
    </source>
</evidence>
<protein>
    <submittedName>
        <fullName evidence="3">Phospholipase D family protein</fullName>
    </submittedName>
</protein>
<proteinExistence type="predicted"/>
<keyword evidence="1" id="KW-1133">Transmembrane helix</keyword>
<dbReference type="Gene3D" id="3.30.870.10">
    <property type="entry name" value="Endonuclease Chain A"/>
    <property type="match status" value="2"/>
</dbReference>
<evidence type="ECO:0000259" key="2">
    <source>
        <dbReference type="PROSITE" id="PS50035"/>
    </source>
</evidence>
<name>A0ABN0XKU5_9LACT</name>
<dbReference type="PROSITE" id="PS50035">
    <property type="entry name" value="PLD"/>
    <property type="match status" value="2"/>
</dbReference>
<dbReference type="SMART" id="SM00155">
    <property type="entry name" value="PLDc"/>
    <property type="match status" value="2"/>
</dbReference>
<comment type="caution">
    <text evidence="3">The sequence shown here is derived from an EMBL/GenBank/DDBJ whole genome shotgun (WGS) entry which is preliminary data.</text>
</comment>
<sequence>MDKASIIKGLKIIGLVIGIYIVYVFITAGIIPVLGTPPERIEDRPLEFIETSERVTLLEYGLESNGARVNSIEEAEETIDVAFYYMDEGSSVDQFYAYILDAANRGVKVRYLLDGVSHGIRGQYRDVFHLFNQHPNIEFKLYEPIGNFVLEPWRINNRLHDKMLIIDNKYAIIGGRNIGDIYFQRNHSTEPYSFDRDILISNVEDQEDGIISQMKAYHNELWESEFAENQGRIMFPWETRIADTIQVELEELHSNYQEEITKRPHASTIEDWVNRSVEIERGLLSHNGLERGFKQPQVWSDLLTLAEEAEDELFIQTPWLVPDRRMRRDMEQADLSFKTGTLLTNGESTTANIIGQSGTENRKQEFIESPLDYYEFQPQNSALHMKTWVADRRISAVGAFNFDARSAYLSTESMVFIESEALAEQILTESEESYIAKSVLFEEDGAETLGENTNGEDPSFWRDLAISFLRPLARIFESLI</sequence>
<dbReference type="Pfam" id="PF13091">
    <property type="entry name" value="PLDc_2"/>
    <property type="match status" value="2"/>
</dbReference>
<evidence type="ECO:0000256" key="1">
    <source>
        <dbReference type="SAM" id="Phobius"/>
    </source>
</evidence>
<organism evidence="3 4">
    <name type="scientific">Alkalibacterium iburiense</name>
    <dbReference type="NCBI Taxonomy" id="290589"/>
    <lineage>
        <taxon>Bacteria</taxon>
        <taxon>Bacillati</taxon>
        <taxon>Bacillota</taxon>
        <taxon>Bacilli</taxon>
        <taxon>Lactobacillales</taxon>
        <taxon>Carnobacteriaceae</taxon>
        <taxon>Alkalibacterium</taxon>
    </lineage>
</organism>
<dbReference type="SUPFAM" id="SSF56024">
    <property type="entry name" value="Phospholipase D/nuclease"/>
    <property type="match status" value="2"/>
</dbReference>
<keyword evidence="1" id="KW-0472">Membrane</keyword>
<keyword evidence="1" id="KW-0812">Transmembrane</keyword>
<dbReference type="InterPro" id="IPR001736">
    <property type="entry name" value="PLipase_D/transphosphatidylase"/>
</dbReference>
<reference evidence="3 4" key="1">
    <citation type="journal article" date="2019" name="Int. J. Syst. Evol. Microbiol.">
        <title>The Global Catalogue of Microorganisms (GCM) 10K type strain sequencing project: providing services to taxonomists for standard genome sequencing and annotation.</title>
        <authorList>
            <consortium name="The Broad Institute Genomics Platform"/>
            <consortium name="The Broad Institute Genome Sequencing Center for Infectious Disease"/>
            <person name="Wu L."/>
            <person name="Ma J."/>
        </authorList>
    </citation>
    <scope>NUCLEOTIDE SEQUENCE [LARGE SCALE GENOMIC DNA]</scope>
    <source>
        <strain evidence="3 4">JCM 12662</strain>
    </source>
</reference>
<dbReference type="PANTHER" id="PTHR21248">
    <property type="entry name" value="CARDIOLIPIN SYNTHASE"/>
    <property type="match status" value="1"/>
</dbReference>
<dbReference type="Proteomes" id="UP001501166">
    <property type="component" value="Unassembled WGS sequence"/>
</dbReference>
<keyword evidence="4" id="KW-1185">Reference proteome</keyword>
<gene>
    <name evidence="3" type="ORF">GCM10008932_18570</name>
</gene>
<dbReference type="PANTHER" id="PTHR21248:SF12">
    <property type="entry name" value="CARDIOLIPIN SYNTHASE C"/>
    <property type="match status" value="1"/>
</dbReference>
<dbReference type="EMBL" id="BAAACW010000117">
    <property type="protein sequence ID" value="GAA0366752.1"/>
    <property type="molecule type" value="Genomic_DNA"/>
</dbReference>
<feature type="transmembrane region" description="Helical" evidence="1">
    <location>
        <begin position="12"/>
        <end position="35"/>
    </location>
</feature>
<feature type="domain" description="PLD phosphodiesterase" evidence="2">
    <location>
        <begin position="379"/>
        <end position="406"/>
    </location>
</feature>
<dbReference type="RefSeq" id="WP_343755985.1">
    <property type="nucleotide sequence ID" value="NZ_BAAACW010000117.1"/>
</dbReference>
<evidence type="ECO:0000313" key="3">
    <source>
        <dbReference type="EMBL" id="GAA0366752.1"/>
    </source>
</evidence>
<accession>A0ABN0XKU5</accession>